<dbReference type="EMBL" id="OIVN01002557">
    <property type="protein sequence ID" value="SPD04664.1"/>
    <property type="molecule type" value="Genomic_DNA"/>
</dbReference>
<dbReference type="PANTHER" id="PTHR43327:SF10">
    <property type="entry name" value="STOMATIN-LIKE PROTEIN 2, MITOCHONDRIAL"/>
    <property type="match status" value="1"/>
</dbReference>
<dbReference type="AlphaFoldDB" id="A0A2N9GZC3"/>
<dbReference type="PANTHER" id="PTHR43327">
    <property type="entry name" value="STOMATIN-LIKE PROTEIN 2, MITOCHONDRIAL"/>
    <property type="match status" value="1"/>
</dbReference>
<evidence type="ECO:0000259" key="4">
    <source>
        <dbReference type="SMART" id="SM00244"/>
    </source>
</evidence>
<dbReference type="InterPro" id="IPR001972">
    <property type="entry name" value="Stomatin_HflK_fam"/>
</dbReference>
<dbReference type="InterPro" id="IPR050710">
    <property type="entry name" value="Band7/mec-2_domain"/>
</dbReference>
<dbReference type="GO" id="GO:0005739">
    <property type="term" value="C:mitochondrion"/>
    <property type="evidence" value="ECO:0007669"/>
    <property type="project" value="UniProtKB-SubCell"/>
</dbReference>
<proteinExistence type="inferred from homology"/>
<dbReference type="CDD" id="cd08829">
    <property type="entry name" value="SPFH_paraslipin"/>
    <property type="match status" value="1"/>
</dbReference>
<feature type="domain" description="Band 7" evidence="4">
    <location>
        <begin position="65"/>
        <end position="225"/>
    </location>
</feature>
<evidence type="ECO:0000313" key="5">
    <source>
        <dbReference type="EMBL" id="SPD04664.1"/>
    </source>
</evidence>
<dbReference type="GO" id="GO:0007005">
    <property type="term" value="P:mitochondrion organization"/>
    <property type="evidence" value="ECO:0007669"/>
    <property type="project" value="TreeGrafter"/>
</dbReference>
<dbReference type="Pfam" id="PF16200">
    <property type="entry name" value="Band_7_C"/>
    <property type="match status" value="1"/>
</dbReference>
<dbReference type="InterPro" id="IPR036013">
    <property type="entry name" value="Band_7/SPFH_dom_sf"/>
</dbReference>
<keyword evidence="3" id="KW-0496">Mitochondrion</keyword>
<dbReference type="PRINTS" id="PR00721">
    <property type="entry name" value="STOMATIN"/>
</dbReference>
<reference evidence="5" key="1">
    <citation type="submission" date="2018-02" db="EMBL/GenBank/DDBJ databases">
        <authorList>
            <person name="Cohen D.B."/>
            <person name="Kent A.D."/>
        </authorList>
    </citation>
    <scope>NUCLEOTIDE SEQUENCE</scope>
</reference>
<comment type="subcellular location">
    <subcellularLocation>
        <location evidence="1">Mitochondrion</location>
    </subcellularLocation>
</comment>
<dbReference type="SMART" id="SM00244">
    <property type="entry name" value="PHB"/>
    <property type="match status" value="1"/>
</dbReference>
<dbReference type="Pfam" id="PF01145">
    <property type="entry name" value="Band_7"/>
    <property type="match status" value="1"/>
</dbReference>
<dbReference type="InterPro" id="IPR001107">
    <property type="entry name" value="Band_7"/>
</dbReference>
<sequence>MNPLKQISLNNIRSLRYLGEPVNLSIFSNSSSSTVSKPIPAQTLIRNFSSTGRDRYKMKAPRNLLGIHFVPQKRAYVVERFGKFMQILEPGLNYLIPLVDRIAYAHSLKEQAIPISDQTATTVDNVPIIIDGVLYVKIIDPILATYGIENPIFAVTQLAQTTMRSELGKITLDKTFEERDRLNKNILGAINNHPLKTDWGLECLRYEIKDITPPKGVQVAMELQAEAERRKRAGIIESEGRRERTTNVAHGKRSAVILKSEGEKISQVNRARGEAEAILAAANATAKGILEVSKAIKGKCGVEASSLRVAEQYIGAFKEIAKESTTTLVPSNVGDPATMVAKALSIYKTLNGSTGSGSVSV</sequence>
<dbReference type="InterPro" id="IPR032435">
    <property type="entry name" value="STML2-like_C"/>
</dbReference>
<organism evidence="5">
    <name type="scientific">Fagus sylvatica</name>
    <name type="common">Beechnut</name>
    <dbReference type="NCBI Taxonomy" id="28930"/>
    <lineage>
        <taxon>Eukaryota</taxon>
        <taxon>Viridiplantae</taxon>
        <taxon>Streptophyta</taxon>
        <taxon>Embryophyta</taxon>
        <taxon>Tracheophyta</taxon>
        <taxon>Spermatophyta</taxon>
        <taxon>Magnoliopsida</taxon>
        <taxon>eudicotyledons</taxon>
        <taxon>Gunneridae</taxon>
        <taxon>Pentapetalae</taxon>
        <taxon>rosids</taxon>
        <taxon>fabids</taxon>
        <taxon>Fagales</taxon>
        <taxon>Fagaceae</taxon>
        <taxon>Fagus</taxon>
    </lineage>
</organism>
<evidence type="ECO:0000256" key="1">
    <source>
        <dbReference type="ARBA" id="ARBA00004173"/>
    </source>
</evidence>
<evidence type="ECO:0000256" key="2">
    <source>
        <dbReference type="ARBA" id="ARBA00008164"/>
    </source>
</evidence>
<evidence type="ECO:0000256" key="3">
    <source>
        <dbReference type="ARBA" id="ARBA00023128"/>
    </source>
</evidence>
<protein>
    <recommendedName>
        <fullName evidence="4">Band 7 domain-containing protein</fullName>
    </recommendedName>
</protein>
<gene>
    <name evidence="5" type="ORF">FSB_LOCUS32546</name>
</gene>
<comment type="similarity">
    <text evidence="2">Belongs to the band 7/mec-2 family.</text>
</comment>
<accession>A0A2N9GZC3</accession>
<dbReference type="GO" id="GO:0016020">
    <property type="term" value="C:membrane"/>
    <property type="evidence" value="ECO:0007669"/>
    <property type="project" value="InterPro"/>
</dbReference>
<name>A0A2N9GZC3_FAGSY</name>
<dbReference type="Gene3D" id="3.30.479.30">
    <property type="entry name" value="Band 7 domain"/>
    <property type="match status" value="1"/>
</dbReference>
<dbReference type="SUPFAM" id="SSF117892">
    <property type="entry name" value="Band 7/SPFH domain"/>
    <property type="match status" value="1"/>
</dbReference>